<dbReference type="InterPro" id="IPR052722">
    <property type="entry name" value="PgpH_phosphodiesterase"/>
</dbReference>
<dbReference type="Proteomes" id="UP001291306">
    <property type="component" value="Unassembled WGS sequence"/>
</dbReference>
<dbReference type="AlphaFoldDB" id="A0AAW9IAF9"/>
<dbReference type="Pfam" id="PF01966">
    <property type="entry name" value="HD"/>
    <property type="match status" value="1"/>
</dbReference>
<dbReference type="PANTHER" id="PTHR36442:SF1">
    <property type="entry name" value="CYCLIC-DI-AMP PHOSPHODIESTERASE PGPH"/>
    <property type="match status" value="1"/>
</dbReference>
<evidence type="ECO:0000313" key="3">
    <source>
        <dbReference type="Proteomes" id="UP001291306"/>
    </source>
</evidence>
<organism evidence="2 3">
    <name type="scientific">Clostridium perfringens</name>
    <dbReference type="NCBI Taxonomy" id="1502"/>
    <lineage>
        <taxon>Bacteria</taxon>
        <taxon>Bacillati</taxon>
        <taxon>Bacillota</taxon>
        <taxon>Clostridia</taxon>
        <taxon>Eubacteriales</taxon>
        <taxon>Clostridiaceae</taxon>
        <taxon>Clostridium</taxon>
    </lineage>
</organism>
<evidence type="ECO:0000313" key="2">
    <source>
        <dbReference type="EMBL" id="MDZ5001358.1"/>
    </source>
</evidence>
<proteinExistence type="predicted"/>
<name>A0AAW9IAF9_CLOPF</name>
<dbReference type="PANTHER" id="PTHR36442">
    <property type="entry name" value="CYCLIC-DI-AMP PHOSPHODIESTERASE PGPH"/>
    <property type="match status" value="1"/>
</dbReference>
<dbReference type="InterPro" id="IPR006674">
    <property type="entry name" value="HD_domain"/>
</dbReference>
<protein>
    <submittedName>
        <fullName evidence="2">HD domain-containing protein</fullName>
    </submittedName>
</protein>
<feature type="domain" description="HD" evidence="1">
    <location>
        <begin position="3"/>
        <end position="81"/>
    </location>
</feature>
<gene>
    <name evidence="2" type="ORF">GNF79_20335</name>
</gene>
<dbReference type="EMBL" id="WNVC01001313">
    <property type="protein sequence ID" value="MDZ5001358.1"/>
    <property type="molecule type" value="Genomic_DNA"/>
</dbReference>
<evidence type="ECO:0000259" key="1">
    <source>
        <dbReference type="Pfam" id="PF01966"/>
    </source>
</evidence>
<feature type="non-terminal residue" evidence="2">
    <location>
        <position position="1"/>
    </location>
</feature>
<feature type="non-terminal residue" evidence="2">
    <location>
        <position position="136"/>
    </location>
</feature>
<dbReference type="SUPFAM" id="SSF109604">
    <property type="entry name" value="HD-domain/PDEase-like"/>
    <property type="match status" value="1"/>
</dbReference>
<comment type="caution">
    <text evidence="2">The sequence shown here is derived from an EMBL/GenBank/DDBJ whole genome shotgun (WGS) entry which is preliminary data.</text>
</comment>
<sequence>LIILSHPKDGLEMAREHNIPKAIQDIMEQHHGTTLVKYFYYKLKNSSDKPEEIKEEDFRYPGPIPSTKESGIIMLADSVEAAVRSISEPTKGKIEEMVNNIINDKLNSRQLINCDLTLKDIETIRKNFLKTLDGIY</sequence>
<accession>A0AAW9IAF9</accession>
<dbReference type="Gene3D" id="1.10.3210.10">
    <property type="entry name" value="Hypothetical protein af1432"/>
    <property type="match status" value="1"/>
</dbReference>
<reference evidence="2" key="1">
    <citation type="submission" date="2019-11" db="EMBL/GenBank/DDBJ databases">
        <title>Characterization of Clostridium perfringens isolates from swine manure treated agricultural soils.</title>
        <authorList>
            <person name="Wushke S.T."/>
        </authorList>
    </citation>
    <scope>NUCLEOTIDE SEQUENCE</scope>
    <source>
        <strain evidence="2">X26</strain>
    </source>
</reference>
<dbReference type="RefSeq" id="WP_322459443.1">
    <property type="nucleotide sequence ID" value="NZ_WNVC01001313.1"/>
</dbReference>